<sequence length="416" mass="44710">MASLRASVRIDRNYWPAVGLGLSQIMGYGTLMYAYAVLLPHMAEDLGLSLSDVFGILSLGLFFGGLMSPVAGKLVDRFGGRWVMGAGSVVAGLALIALSFVKTRYGLFAAILLAEGAGMFVLYNVAFASVARLPLKIPAQRSISIITLFGGIASTIFWPLTLALFNRLGWETTWVVLGIAYLLVCVPLHFTVLRGGETQPHAPEDNNSNHWPEVSGPARRRAMFWMVASFVISGFLAGAVMTLWVTNVQDLGHTAAMAALAGAVIGPFKTVGRFFEMLISRNMYPLMTYMLALWLMMSGFATLLLVGFTIPGILLAAALYGMGDGIKTITRGTLPLALFGAKGYGARLGWIAFASMSVNAASPFAFAWITQSFGGWWSFTIMATVLAAAVFTSFFIPDPRRVPNATSENRGLPEGL</sequence>
<feature type="transmembrane region" description="Helical" evidence="6">
    <location>
        <begin position="82"/>
        <end position="101"/>
    </location>
</feature>
<dbReference type="EMBL" id="WIXK01000003">
    <property type="protein sequence ID" value="MQY42523.1"/>
    <property type="molecule type" value="Genomic_DNA"/>
</dbReference>
<gene>
    <name evidence="8" type="ORF">GG681_07700</name>
</gene>
<comment type="caution">
    <text evidence="8">The sequence shown here is derived from an EMBL/GenBank/DDBJ whole genome shotgun (WGS) entry which is preliminary data.</text>
</comment>
<feature type="transmembrane region" description="Helical" evidence="6">
    <location>
        <begin position="222"/>
        <end position="245"/>
    </location>
</feature>
<feature type="transmembrane region" description="Helical" evidence="6">
    <location>
        <begin position="107"/>
        <end position="131"/>
    </location>
</feature>
<proteinExistence type="predicted"/>
<dbReference type="InterPro" id="IPR011701">
    <property type="entry name" value="MFS"/>
</dbReference>
<feature type="transmembrane region" description="Helical" evidence="6">
    <location>
        <begin position="348"/>
        <end position="369"/>
    </location>
</feature>
<dbReference type="GO" id="GO:0016020">
    <property type="term" value="C:membrane"/>
    <property type="evidence" value="ECO:0007669"/>
    <property type="project" value="UniProtKB-SubCell"/>
</dbReference>
<evidence type="ECO:0000313" key="9">
    <source>
        <dbReference type="Proteomes" id="UP000436694"/>
    </source>
</evidence>
<feature type="transmembrane region" description="Helical" evidence="6">
    <location>
        <begin position="143"/>
        <end position="166"/>
    </location>
</feature>
<keyword evidence="9" id="KW-1185">Reference proteome</keyword>
<evidence type="ECO:0000313" key="8">
    <source>
        <dbReference type="EMBL" id="MQY42523.1"/>
    </source>
</evidence>
<dbReference type="InterPro" id="IPR020846">
    <property type="entry name" value="MFS_dom"/>
</dbReference>
<accession>A0A844APB5</accession>
<organism evidence="8 9">
    <name type="scientific">Tritonibacter aquimaris</name>
    <dbReference type="NCBI Taxonomy" id="2663379"/>
    <lineage>
        <taxon>Bacteria</taxon>
        <taxon>Pseudomonadati</taxon>
        <taxon>Pseudomonadota</taxon>
        <taxon>Alphaproteobacteria</taxon>
        <taxon>Rhodobacterales</taxon>
        <taxon>Paracoccaceae</taxon>
        <taxon>Tritonibacter</taxon>
    </lineage>
</organism>
<dbReference type="PROSITE" id="PS50850">
    <property type="entry name" value="MFS"/>
    <property type="match status" value="1"/>
</dbReference>
<feature type="transmembrane region" description="Helical" evidence="6">
    <location>
        <begin position="289"/>
        <end position="320"/>
    </location>
</feature>
<dbReference type="Pfam" id="PF07690">
    <property type="entry name" value="MFS_1"/>
    <property type="match status" value="1"/>
</dbReference>
<dbReference type="Gene3D" id="1.20.1250.20">
    <property type="entry name" value="MFS general substrate transporter like domains"/>
    <property type="match status" value="1"/>
</dbReference>
<feature type="transmembrane region" description="Helical" evidence="6">
    <location>
        <begin position="172"/>
        <end position="193"/>
    </location>
</feature>
<dbReference type="GO" id="GO:0022857">
    <property type="term" value="F:transmembrane transporter activity"/>
    <property type="evidence" value="ECO:0007669"/>
    <property type="project" value="InterPro"/>
</dbReference>
<evidence type="ECO:0000259" key="7">
    <source>
        <dbReference type="PROSITE" id="PS50850"/>
    </source>
</evidence>
<feature type="transmembrane region" description="Helical" evidence="6">
    <location>
        <begin position="48"/>
        <end position="70"/>
    </location>
</feature>
<dbReference type="SUPFAM" id="SSF103473">
    <property type="entry name" value="MFS general substrate transporter"/>
    <property type="match status" value="1"/>
</dbReference>
<keyword evidence="2" id="KW-0813">Transport</keyword>
<keyword evidence="4 6" id="KW-1133">Transmembrane helix</keyword>
<dbReference type="PANTHER" id="PTHR43385">
    <property type="entry name" value="RIBOFLAVIN TRANSPORTER RIBJ"/>
    <property type="match status" value="1"/>
</dbReference>
<feature type="transmembrane region" description="Helical" evidence="6">
    <location>
        <begin position="376"/>
        <end position="396"/>
    </location>
</feature>
<dbReference type="InterPro" id="IPR052983">
    <property type="entry name" value="MFS_Riboflavin_Transporter"/>
</dbReference>
<feature type="domain" description="Major facilitator superfamily (MFS) profile" evidence="7">
    <location>
        <begin position="1"/>
        <end position="401"/>
    </location>
</feature>
<dbReference type="Proteomes" id="UP000436694">
    <property type="component" value="Unassembled WGS sequence"/>
</dbReference>
<evidence type="ECO:0000256" key="4">
    <source>
        <dbReference type="ARBA" id="ARBA00022989"/>
    </source>
</evidence>
<protein>
    <submittedName>
        <fullName evidence="8">MFS transporter</fullName>
    </submittedName>
</protein>
<evidence type="ECO:0000256" key="3">
    <source>
        <dbReference type="ARBA" id="ARBA00022692"/>
    </source>
</evidence>
<reference evidence="8 9" key="1">
    <citation type="submission" date="2019-10" db="EMBL/GenBank/DDBJ databases">
        <title>Epibacterium sp. nov., isolated from seawater.</title>
        <authorList>
            <person name="Zhang X."/>
            <person name="Li N."/>
        </authorList>
    </citation>
    <scope>NUCLEOTIDE SEQUENCE [LARGE SCALE GENOMIC DNA]</scope>
    <source>
        <strain evidence="8 9">SM1969</strain>
    </source>
</reference>
<evidence type="ECO:0000256" key="6">
    <source>
        <dbReference type="SAM" id="Phobius"/>
    </source>
</evidence>
<evidence type="ECO:0000256" key="5">
    <source>
        <dbReference type="ARBA" id="ARBA00023136"/>
    </source>
</evidence>
<name>A0A844APB5_9RHOB</name>
<keyword evidence="3 6" id="KW-0812">Transmembrane</keyword>
<keyword evidence="5 6" id="KW-0472">Membrane</keyword>
<evidence type="ECO:0000256" key="2">
    <source>
        <dbReference type="ARBA" id="ARBA00022448"/>
    </source>
</evidence>
<evidence type="ECO:0000256" key="1">
    <source>
        <dbReference type="ARBA" id="ARBA00004141"/>
    </source>
</evidence>
<dbReference type="AlphaFoldDB" id="A0A844APB5"/>
<feature type="transmembrane region" description="Helical" evidence="6">
    <location>
        <begin position="14"/>
        <end position="36"/>
    </location>
</feature>
<dbReference type="PANTHER" id="PTHR43385:SF1">
    <property type="entry name" value="RIBOFLAVIN TRANSPORTER RIBJ"/>
    <property type="match status" value="1"/>
</dbReference>
<dbReference type="InterPro" id="IPR036259">
    <property type="entry name" value="MFS_trans_sf"/>
</dbReference>
<feature type="transmembrane region" description="Helical" evidence="6">
    <location>
        <begin position="251"/>
        <end position="268"/>
    </location>
</feature>
<comment type="subcellular location">
    <subcellularLocation>
        <location evidence="1">Membrane</location>
        <topology evidence="1">Multi-pass membrane protein</topology>
    </subcellularLocation>
</comment>